<comment type="caution">
    <text evidence="7">The sequence shown here is derived from an EMBL/GenBank/DDBJ whole genome shotgun (WGS) entry which is preliminary data.</text>
</comment>
<evidence type="ECO:0000256" key="3">
    <source>
        <dbReference type="ARBA" id="ARBA00022967"/>
    </source>
</evidence>
<accession>A0ABP5FI68</accession>
<dbReference type="SUPFAM" id="SSF56784">
    <property type="entry name" value="HAD-like"/>
    <property type="match status" value="1"/>
</dbReference>
<evidence type="ECO:0000256" key="4">
    <source>
        <dbReference type="ARBA" id="ARBA00022989"/>
    </source>
</evidence>
<feature type="transmembrane region" description="Helical" evidence="6">
    <location>
        <begin position="188"/>
        <end position="208"/>
    </location>
</feature>
<keyword evidence="3" id="KW-1278">Translocase</keyword>
<evidence type="ECO:0000313" key="8">
    <source>
        <dbReference type="Proteomes" id="UP001501285"/>
    </source>
</evidence>
<dbReference type="Gene3D" id="3.40.1110.10">
    <property type="entry name" value="Calcium-transporting ATPase, cytoplasmic domain N"/>
    <property type="match status" value="1"/>
</dbReference>
<dbReference type="Gene3D" id="3.40.50.1000">
    <property type="entry name" value="HAD superfamily/HAD-like"/>
    <property type="match status" value="1"/>
</dbReference>
<dbReference type="InterPro" id="IPR023299">
    <property type="entry name" value="ATPase_P-typ_cyto_dom_N"/>
</dbReference>
<dbReference type="EMBL" id="BAAANB010000006">
    <property type="protein sequence ID" value="GAA2027078.1"/>
    <property type="molecule type" value="Genomic_DNA"/>
</dbReference>
<evidence type="ECO:0000256" key="1">
    <source>
        <dbReference type="ARBA" id="ARBA00004370"/>
    </source>
</evidence>
<dbReference type="PRINTS" id="PR00119">
    <property type="entry name" value="CATATPASE"/>
</dbReference>
<protein>
    <submittedName>
        <fullName evidence="7">Uncharacterized protein</fullName>
    </submittedName>
</protein>
<dbReference type="PANTHER" id="PTHR43520:SF8">
    <property type="entry name" value="P-TYPE CU(+) TRANSPORTER"/>
    <property type="match status" value="1"/>
</dbReference>
<evidence type="ECO:0000313" key="7">
    <source>
        <dbReference type="EMBL" id="GAA2027078.1"/>
    </source>
</evidence>
<organism evidence="7 8">
    <name type="scientific">Terrabacter terrae</name>
    <dbReference type="NCBI Taxonomy" id="318434"/>
    <lineage>
        <taxon>Bacteria</taxon>
        <taxon>Bacillati</taxon>
        <taxon>Actinomycetota</taxon>
        <taxon>Actinomycetes</taxon>
        <taxon>Micrococcales</taxon>
        <taxon>Intrasporangiaceae</taxon>
        <taxon>Terrabacter</taxon>
    </lineage>
</organism>
<dbReference type="PANTHER" id="PTHR43520">
    <property type="entry name" value="ATP7, ISOFORM B"/>
    <property type="match status" value="1"/>
</dbReference>
<dbReference type="InterPro" id="IPR036412">
    <property type="entry name" value="HAD-like_sf"/>
</dbReference>
<keyword evidence="5 6" id="KW-0472">Membrane</keyword>
<proteinExistence type="predicted"/>
<comment type="subcellular location">
    <subcellularLocation>
        <location evidence="1">Membrane</location>
    </subcellularLocation>
</comment>
<dbReference type="Pfam" id="PF00702">
    <property type="entry name" value="Hydrolase"/>
    <property type="match status" value="1"/>
</dbReference>
<keyword evidence="2 6" id="KW-0812">Transmembrane</keyword>
<dbReference type="NCBIfam" id="TIGR01494">
    <property type="entry name" value="ATPase_P-type"/>
    <property type="match status" value="1"/>
</dbReference>
<name>A0ABP5FI68_9MICO</name>
<gene>
    <name evidence="7" type="ORF">GCM10009740_15960</name>
</gene>
<keyword evidence="4 6" id="KW-1133">Transmembrane helix</keyword>
<sequence>MSGVVDGHAAIAGRRTWLQHDWTMSAPEDLVHAAAAAEQLGQTPIWIGWDGEMTAVIVVADQVKESSAAAIAELQELGLRPVLLTGDNAAAAAAVASAVGITAADVIAEVLPQDKVEVVARLQRDGAVVAMVGDGVNDAAALAQADLGLSMGTGTDVAIEASDLTLVTGDLRAAPDAIRLSRATLRTIMGNLFWAFAYKVAALPLAAVGLLNPLIAGAAMAFSSVFVVSNSLRLRRLDPSRR</sequence>
<evidence type="ECO:0000256" key="6">
    <source>
        <dbReference type="SAM" id="Phobius"/>
    </source>
</evidence>
<dbReference type="InterPro" id="IPR001757">
    <property type="entry name" value="P_typ_ATPase"/>
</dbReference>
<keyword evidence="8" id="KW-1185">Reference proteome</keyword>
<reference evidence="8" key="1">
    <citation type="journal article" date="2019" name="Int. J. Syst. Evol. Microbiol.">
        <title>The Global Catalogue of Microorganisms (GCM) 10K type strain sequencing project: providing services to taxonomists for standard genome sequencing and annotation.</title>
        <authorList>
            <consortium name="The Broad Institute Genomics Platform"/>
            <consortium name="The Broad Institute Genome Sequencing Center for Infectious Disease"/>
            <person name="Wu L."/>
            <person name="Ma J."/>
        </authorList>
    </citation>
    <scope>NUCLEOTIDE SEQUENCE [LARGE SCALE GENOMIC DNA]</scope>
    <source>
        <strain evidence="8">JCM 14283</strain>
    </source>
</reference>
<dbReference type="Proteomes" id="UP001501285">
    <property type="component" value="Unassembled WGS sequence"/>
</dbReference>
<dbReference type="InterPro" id="IPR023214">
    <property type="entry name" value="HAD_sf"/>
</dbReference>
<feature type="transmembrane region" description="Helical" evidence="6">
    <location>
        <begin position="214"/>
        <end position="232"/>
    </location>
</feature>
<evidence type="ECO:0000256" key="5">
    <source>
        <dbReference type="ARBA" id="ARBA00023136"/>
    </source>
</evidence>
<evidence type="ECO:0000256" key="2">
    <source>
        <dbReference type="ARBA" id="ARBA00022692"/>
    </source>
</evidence>